<dbReference type="InterPro" id="IPR000300">
    <property type="entry name" value="IPPc"/>
</dbReference>
<dbReference type="AlphaFoldDB" id="A0A1X7VA75"/>
<dbReference type="Proteomes" id="UP000007879">
    <property type="component" value="Unassembled WGS sequence"/>
</dbReference>
<accession>A0A1X7VA75</accession>
<dbReference type="eggNOG" id="KOG0565">
    <property type="taxonomic scope" value="Eukaryota"/>
</dbReference>
<reference evidence="3" key="2">
    <citation type="submission" date="2017-05" db="UniProtKB">
        <authorList>
            <consortium name="EnsemblMetazoa"/>
        </authorList>
    </citation>
    <scope>IDENTIFICATION</scope>
</reference>
<dbReference type="InParanoid" id="A0A1X7VA75"/>
<gene>
    <name evidence="3" type="primary">100637624</name>
</gene>
<dbReference type="OrthoDB" id="2248459at2759"/>
<dbReference type="PANTHER" id="PTHR47039">
    <property type="entry name" value="INOSITOL POLYPHOSPHATE 5-PHOSPHATASE E"/>
    <property type="match status" value="1"/>
</dbReference>
<dbReference type="EnsemblMetazoa" id="XM_019994227.1">
    <property type="protein sequence ID" value="XP_019849786.1"/>
    <property type="gene ID" value="LOC100637624"/>
</dbReference>
<feature type="compositionally biased region" description="Low complexity" evidence="1">
    <location>
        <begin position="507"/>
        <end position="527"/>
    </location>
</feature>
<keyword evidence="4" id="KW-1185">Reference proteome</keyword>
<feature type="region of interest" description="Disordered" evidence="1">
    <location>
        <begin position="1"/>
        <end position="96"/>
    </location>
</feature>
<proteinExistence type="predicted"/>
<dbReference type="SMART" id="SM00128">
    <property type="entry name" value="IPPc"/>
    <property type="match status" value="1"/>
</dbReference>
<feature type="domain" description="Inositol polyphosphate-related phosphatase" evidence="2">
    <location>
        <begin position="184"/>
        <end position="475"/>
    </location>
</feature>
<dbReference type="InterPro" id="IPR053321">
    <property type="entry name" value="IPP-5-Phosphatase_Type_IV"/>
</dbReference>
<dbReference type="InterPro" id="IPR036691">
    <property type="entry name" value="Endo/exonu/phosph_ase_sf"/>
</dbReference>
<dbReference type="GO" id="GO:0046856">
    <property type="term" value="P:phosphatidylinositol dephosphorylation"/>
    <property type="evidence" value="ECO:0007669"/>
    <property type="project" value="InterPro"/>
</dbReference>
<name>A0A1X7VA75_AMPQE</name>
<feature type="compositionally biased region" description="Polar residues" evidence="1">
    <location>
        <begin position="80"/>
        <end position="96"/>
    </location>
</feature>
<evidence type="ECO:0000256" key="1">
    <source>
        <dbReference type="SAM" id="MobiDB-lite"/>
    </source>
</evidence>
<sequence>MATQHGGQELPLVRSHKSSSSSSSGSTRERRVVLRSKKKSTSQESFSSHRSIEHRGHMVTSTPLQPIRKHQERGREVVINTRNDTSSCSSDDNMYSPNTTHFLPPISMLTQSISHQPSRHSFLNTSPHYPLLTVPIQVSASPTTPTISPLPQLLTHTVRSQFSPDSADQVGGGGGVIQSLLPDCNLKIFVGTWNMHEEKSLPVSIDDFILPLSQQTLADLYAIGTQESTPLKNDWEVLLQQTLGPSHVLIHSSSLGCIYLCLFLRRDLIWFCSSVLSSSVATRPVTAIKTKGAVAVRLSLFGSSFLFITSHFSAGFSNVMDRNADMHKIASNLSFPGIKTNRLLESHNYVFWFGDFNYRVELERETVDDAIQNSELMSLLLNDQLTREILAGNVFNGFSEQPISFPPSYKFDINSYCYDTSDLVRIPSWTDRVLFLANDGRIISGSGYDLCPSILISDHRPVYAIFNAVMESKSDISTELPTSYNRELYIRALQRRKQLFSTKPLHPVTSNVSSSSKNKPFPSTTASAPPPTVSRNSAKSSSVCHIL</sequence>
<feature type="compositionally biased region" description="Polar residues" evidence="1">
    <location>
        <begin position="533"/>
        <end position="547"/>
    </location>
</feature>
<feature type="region of interest" description="Disordered" evidence="1">
    <location>
        <begin position="505"/>
        <end position="547"/>
    </location>
</feature>
<dbReference type="EnsemblMetazoa" id="Aqu2.1.37205_001">
    <property type="protein sequence ID" value="Aqu2.1.37205_001"/>
    <property type="gene ID" value="Aqu2.1.37205"/>
</dbReference>
<protein>
    <recommendedName>
        <fullName evidence="2">Inositol polyphosphate-related phosphatase domain-containing protein</fullName>
    </recommendedName>
</protein>
<reference evidence="4" key="1">
    <citation type="journal article" date="2010" name="Nature">
        <title>The Amphimedon queenslandica genome and the evolution of animal complexity.</title>
        <authorList>
            <person name="Srivastava M."/>
            <person name="Simakov O."/>
            <person name="Chapman J."/>
            <person name="Fahey B."/>
            <person name="Gauthier M.E."/>
            <person name="Mitros T."/>
            <person name="Richards G.S."/>
            <person name="Conaco C."/>
            <person name="Dacre M."/>
            <person name="Hellsten U."/>
            <person name="Larroux C."/>
            <person name="Putnam N.H."/>
            <person name="Stanke M."/>
            <person name="Adamska M."/>
            <person name="Darling A."/>
            <person name="Degnan S.M."/>
            <person name="Oakley T.H."/>
            <person name="Plachetzki D.C."/>
            <person name="Zhai Y."/>
            <person name="Adamski M."/>
            <person name="Calcino A."/>
            <person name="Cummins S.F."/>
            <person name="Goodstein D.M."/>
            <person name="Harris C."/>
            <person name="Jackson D.J."/>
            <person name="Leys S.P."/>
            <person name="Shu S."/>
            <person name="Woodcroft B.J."/>
            <person name="Vervoort M."/>
            <person name="Kosik K.S."/>
            <person name="Manning G."/>
            <person name="Degnan B.M."/>
            <person name="Rokhsar D.S."/>
        </authorList>
    </citation>
    <scope>NUCLEOTIDE SEQUENCE [LARGE SCALE GENOMIC DNA]</scope>
</reference>
<dbReference type="PANTHER" id="PTHR47039:SF1">
    <property type="entry name" value="INOSITOL POLYPHOSPHATE 5-PHOSPHATASE E"/>
    <property type="match status" value="1"/>
</dbReference>
<dbReference type="GO" id="GO:0016791">
    <property type="term" value="F:phosphatase activity"/>
    <property type="evidence" value="ECO:0007669"/>
    <property type="project" value="InterPro"/>
</dbReference>
<dbReference type="STRING" id="400682.A0A1X7VA75"/>
<dbReference type="SUPFAM" id="SSF56219">
    <property type="entry name" value="DNase I-like"/>
    <property type="match status" value="1"/>
</dbReference>
<dbReference type="KEGG" id="aqu:100637624"/>
<evidence type="ECO:0000313" key="4">
    <source>
        <dbReference type="Proteomes" id="UP000007879"/>
    </source>
</evidence>
<evidence type="ECO:0000259" key="2">
    <source>
        <dbReference type="SMART" id="SM00128"/>
    </source>
</evidence>
<organism evidence="3">
    <name type="scientific">Amphimedon queenslandica</name>
    <name type="common">Sponge</name>
    <dbReference type="NCBI Taxonomy" id="400682"/>
    <lineage>
        <taxon>Eukaryota</taxon>
        <taxon>Metazoa</taxon>
        <taxon>Porifera</taxon>
        <taxon>Demospongiae</taxon>
        <taxon>Heteroscleromorpha</taxon>
        <taxon>Haplosclerida</taxon>
        <taxon>Niphatidae</taxon>
        <taxon>Amphimedon</taxon>
    </lineage>
</organism>
<dbReference type="Gene3D" id="3.60.10.10">
    <property type="entry name" value="Endonuclease/exonuclease/phosphatase"/>
    <property type="match status" value="1"/>
</dbReference>
<dbReference type="Pfam" id="PF22669">
    <property type="entry name" value="Exo_endo_phos2"/>
    <property type="match status" value="1"/>
</dbReference>
<evidence type="ECO:0000313" key="3">
    <source>
        <dbReference type="EnsemblMetazoa" id="Aqu2.1.37205_001"/>
    </source>
</evidence>